<dbReference type="GeneID" id="54548435"/>
<dbReference type="AlphaFoldDB" id="A0A6A6JTF9"/>
<dbReference type="Gene3D" id="1.10.8.10">
    <property type="entry name" value="DNA helicase RuvA subunit, C-terminal domain"/>
    <property type="match status" value="1"/>
</dbReference>
<dbReference type="PANTHER" id="PTHR31184:SF2">
    <property type="entry name" value="HUNTINGTIN-INTERACTING PROTEIN K"/>
    <property type="match status" value="1"/>
</dbReference>
<dbReference type="InterPro" id="IPR044034">
    <property type="entry name" value="NAC-like_UBA"/>
</dbReference>
<evidence type="ECO:0000313" key="3">
    <source>
        <dbReference type="EMBL" id="KAF2279545.1"/>
    </source>
</evidence>
<accession>A0A6A6JTF9</accession>
<dbReference type="InterPro" id="IPR052617">
    <property type="entry name" value="Huntingtin-int_K"/>
</dbReference>
<organism evidence="3 4">
    <name type="scientific">Westerdykella ornata</name>
    <dbReference type="NCBI Taxonomy" id="318751"/>
    <lineage>
        <taxon>Eukaryota</taxon>
        <taxon>Fungi</taxon>
        <taxon>Dikarya</taxon>
        <taxon>Ascomycota</taxon>
        <taxon>Pezizomycotina</taxon>
        <taxon>Dothideomycetes</taxon>
        <taxon>Pleosporomycetidae</taxon>
        <taxon>Pleosporales</taxon>
        <taxon>Sporormiaceae</taxon>
        <taxon>Westerdykella</taxon>
    </lineage>
</organism>
<dbReference type="RefSeq" id="XP_033657084.1">
    <property type="nucleotide sequence ID" value="XM_033795260.1"/>
</dbReference>
<feature type="compositionally biased region" description="Basic and acidic residues" evidence="1">
    <location>
        <begin position="71"/>
        <end position="83"/>
    </location>
</feature>
<dbReference type="EMBL" id="ML986486">
    <property type="protein sequence ID" value="KAF2279545.1"/>
    <property type="molecule type" value="Genomic_DNA"/>
</dbReference>
<keyword evidence="4" id="KW-1185">Reference proteome</keyword>
<sequence length="128" mass="13220">MAESPQPPTIHEGASGPHAPTSTAEDRKAAAALSSLDAPDDDSAAGKKDVDPKALGEAMKNLSVTENSKAGPEKAGPEKKNKTIRIEPADVTLLVSQLDISKAKATELLRSVDGDTVKAMTAFITATI</sequence>
<dbReference type="GO" id="GO:0050821">
    <property type="term" value="P:protein stabilization"/>
    <property type="evidence" value="ECO:0007669"/>
    <property type="project" value="TreeGrafter"/>
</dbReference>
<dbReference type="PANTHER" id="PTHR31184">
    <property type="entry name" value="HUNTINGTIN-INTERACTING PROTEIN K FAMILY MEMBER"/>
    <property type="match status" value="1"/>
</dbReference>
<dbReference type="OrthoDB" id="285219at2759"/>
<feature type="compositionally biased region" description="Basic and acidic residues" evidence="1">
    <location>
        <begin position="44"/>
        <end position="54"/>
    </location>
</feature>
<reference evidence="3" key="1">
    <citation type="journal article" date="2020" name="Stud. Mycol.">
        <title>101 Dothideomycetes genomes: a test case for predicting lifestyles and emergence of pathogens.</title>
        <authorList>
            <person name="Haridas S."/>
            <person name="Albert R."/>
            <person name="Binder M."/>
            <person name="Bloem J."/>
            <person name="Labutti K."/>
            <person name="Salamov A."/>
            <person name="Andreopoulos B."/>
            <person name="Baker S."/>
            <person name="Barry K."/>
            <person name="Bills G."/>
            <person name="Bluhm B."/>
            <person name="Cannon C."/>
            <person name="Castanera R."/>
            <person name="Culley D."/>
            <person name="Daum C."/>
            <person name="Ezra D."/>
            <person name="Gonzalez J."/>
            <person name="Henrissat B."/>
            <person name="Kuo A."/>
            <person name="Liang C."/>
            <person name="Lipzen A."/>
            <person name="Lutzoni F."/>
            <person name="Magnuson J."/>
            <person name="Mondo S."/>
            <person name="Nolan M."/>
            <person name="Ohm R."/>
            <person name="Pangilinan J."/>
            <person name="Park H.-J."/>
            <person name="Ramirez L."/>
            <person name="Alfaro M."/>
            <person name="Sun H."/>
            <person name="Tritt A."/>
            <person name="Yoshinaga Y."/>
            <person name="Zwiers L.-H."/>
            <person name="Turgeon B."/>
            <person name="Goodwin S."/>
            <person name="Spatafora J."/>
            <person name="Crous P."/>
            <person name="Grigoriev I."/>
        </authorList>
    </citation>
    <scope>NUCLEOTIDE SEQUENCE</scope>
    <source>
        <strain evidence="3">CBS 379.55</strain>
    </source>
</reference>
<dbReference type="Proteomes" id="UP000800097">
    <property type="component" value="Unassembled WGS sequence"/>
</dbReference>
<evidence type="ECO:0000256" key="1">
    <source>
        <dbReference type="SAM" id="MobiDB-lite"/>
    </source>
</evidence>
<feature type="domain" description="Nascent polypeptide-associated complex subunit alpha-like UBA" evidence="2">
    <location>
        <begin position="84"/>
        <end position="124"/>
    </location>
</feature>
<dbReference type="Pfam" id="PF19026">
    <property type="entry name" value="UBA_HYPK"/>
    <property type="match status" value="1"/>
</dbReference>
<protein>
    <recommendedName>
        <fullName evidence="2">Nascent polypeptide-associated complex subunit alpha-like UBA domain-containing protein</fullName>
    </recommendedName>
</protein>
<feature type="region of interest" description="Disordered" evidence="1">
    <location>
        <begin position="1"/>
        <end position="83"/>
    </location>
</feature>
<dbReference type="CDD" id="cd14361">
    <property type="entry name" value="UBA_HYPK"/>
    <property type="match status" value="1"/>
</dbReference>
<evidence type="ECO:0000313" key="4">
    <source>
        <dbReference type="Proteomes" id="UP000800097"/>
    </source>
</evidence>
<dbReference type="InterPro" id="IPR038922">
    <property type="entry name" value="HYPK_UBA"/>
</dbReference>
<gene>
    <name evidence="3" type="ORF">EI97DRAFT_370978</name>
</gene>
<proteinExistence type="predicted"/>
<dbReference type="GO" id="GO:0043066">
    <property type="term" value="P:negative regulation of apoptotic process"/>
    <property type="evidence" value="ECO:0007669"/>
    <property type="project" value="TreeGrafter"/>
</dbReference>
<evidence type="ECO:0000259" key="2">
    <source>
        <dbReference type="Pfam" id="PF19026"/>
    </source>
</evidence>
<name>A0A6A6JTF9_WESOR</name>